<feature type="domain" description="K Homology" evidence="4">
    <location>
        <begin position="471"/>
        <end position="544"/>
    </location>
</feature>
<feature type="compositionally biased region" description="Polar residues" evidence="3">
    <location>
        <begin position="876"/>
        <end position="901"/>
    </location>
</feature>
<dbReference type="SUPFAM" id="SSF53098">
    <property type="entry name" value="Ribonuclease H-like"/>
    <property type="match status" value="1"/>
</dbReference>
<dbReference type="InterPro" id="IPR002156">
    <property type="entry name" value="RNaseH_domain"/>
</dbReference>
<evidence type="ECO:0000313" key="6">
    <source>
        <dbReference type="Proteomes" id="UP000436088"/>
    </source>
</evidence>
<dbReference type="Gene3D" id="3.30.1370.10">
    <property type="entry name" value="K Homology domain, type 1"/>
    <property type="match status" value="2"/>
</dbReference>
<evidence type="ECO:0000259" key="4">
    <source>
        <dbReference type="SMART" id="SM00322"/>
    </source>
</evidence>
<reference evidence="5" key="1">
    <citation type="submission" date="2019-09" db="EMBL/GenBank/DDBJ databases">
        <title>Draft genome information of white flower Hibiscus syriacus.</title>
        <authorList>
            <person name="Kim Y.-M."/>
        </authorList>
    </citation>
    <scope>NUCLEOTIDE SEQUENCE [LARGE SCALE GENOMIC DNA]</scope>
    <source>
        <strain evidence="5">YM2019G1</strain>
    </source>
</reference>
<feature type="domain" description="K Homology" evidence="4">
    <location>
        <begin position="568"/>
        <end position="642"/>
    </location>
</feature>
<dbReference type="GO" id="GO:0003723">
    <property type="term" value="F:RNA binding"/>
    <property type="evidence" value="ECO:0007669"/>
    <property type="project" value="UniProtKB-UniRule"/>
</dbReference>
<dbReference type="EMBL" id="VEPZ02000934">
    <property type="protein sequence ID" value="KAE8709899.1"/>
    <property type="molecule type" value="Genomic_DNA"/>
</dbReference>
<dbReference type="InterPro" id="IPR036397">
    <property type="entry name" value="RNaseH_sf"/>
</dbReference>
<dbReference type="AlphaFoldDB" id="A0A6A3B4C0"/>
<feature type="compositionally biased region" description="Polar residues" evidence="3">
    <location>
        <begin position="644"/>
        <end position="658"/>
    </location>
</feature>
<feature type="compositionally biased region" description="Low complexity" evidence="3">
    <location>
        <begin position="832"/>
        <end position="845"/>
    </location>
</feature>
<feature type="region of interest" description="Disordered" evidence="3">
    <location>
        <begin position="340"/>
        <end position="371"/>
    </location>
</feature>
<proteinExistence type="predicted"/>
<keyword evidence="1" id="KW-0677">Repeat</keyword>
<feature type="region of interest" description="Disordered" evidence="3">
    <location>
        <begin position="644"/>
        <end position="981"/>
    </location>
</feature>
<dbReference type="InterPro" id="IPR036612">
    <property type="entry name" value="KH_dom_type_1_sf"/>
</dbReference>
<organism evidence="5 6">
    <name type="scientific">Hibiscus syriacus</name>
    <name type="common">Rose of Sharon</name>
    <dbReference type="NCBI Taxonomy" id="106335"/>
    <lineage>
        <taxon>Eukaryota</taxon>
        <taxon>Viridiplantae</taxon>
        <taxon>Streptophyta</taxon>
        <taxon>Embryophyta</taxon>
        <taxon>Tracheophyta</taxon>
        <taxon>Spermatophyta</taxon>
        <taxon>Magnoliopsida</taxon>
        <taxon>eudicotyledons</taxon>
        <taxon>Gunneridae</taxon>
        <taxon>Pentapetalae</taxon>
        <taxon>rosids</taxon>
        <taxon>malvids</taxon>
        <taxon>Malvales</taxon>
        <taxon>Malvaceae</taxon>
        <taxon>Malvoideae</taxon>
        <taxon>Hibiscus</taxon>
    </lineage>
</organism>
<feature type="region of interest" description="Disordered" evidence="3">
    <location>
        <begin position="426"/>
        <end position="476"/>
    </location>
</feature>
<name>A0A6A3B4C0_HIBSY</name>
<keyword evidence="2" id="KW-0694">RNA-binding</keyword>
<evidence type="ECO:0000313" key="5">
    <source>
        <dbReference type="EMBL" id="KAE8709899.1"/>
    </source>
</evidence>
<dbReference type="Proteomes" id="UP000436088">
    <property type="component" value="Unassembled WGS sequence"/>
</dbReference>
<dbReference type="GO" id="GO:0004523">
    <property type="term" value="F:RNA-DNA hybrid ribonuclease activity"/>
    <property type="evidence" value="ECO:0007669"/>
    <property type="project" value="InterPro"/>
</dbReference>
<feature type="region of interest" description="Disordered" evidence="3">
    <location>
        <begin position="1"/>
        <end position="63"/>
    </location>
</feature>
<dbReference type="SUPFAM" id="SSF54791">
    <property type="entry name" value="Eukaryotic type KH-domain (KH-domain type I)"/>
    <property type="match status" value="2"/>
</dbReference>
<dbReference type="Gene3D" id="3.30.420.10">
    <property type="entry name" value="Ribonuclease H-like superfamily/Ribonuclease H"/>
    <property type="match status" value="1"/>
</dbReference>
<feature type="compositionally biased region" description="Basic and acidic residues" evidence="3">
    <location>
        <begin position="16"/>
        <end position="25"/>
    </location>
</feature>
<feature type="compositionally biased region" description="Polar residues" evidence="3">
    <location>
        <begin position="965"/>
        <end position="975"/>
    </location>
</feature>
<dbReference type="PROSITE" id="PS50084">
    <property type="entry name" value="KH_TYPE_1"/>
    <property type="match status" value="2"/>
</dbReference>
<evidence type="ECO:0000256" key="1">
    <source>
        <dbReference type="ARBA" id="ARBA00022737"/>
    </source>
</evidence>
<dbReference type="SMART" id="SM00322">
    <property type="entry name" value="KH"/>
    <property type="match status" value="2"/>
</dbReference>
<dbReference type="Pfam" id="PF00013">
    <property type="entry name" value="KH_1"/>
    <property type="match status" value="2"/>
</dbReference>
<dbReference type="InterPro" id="IPR004088">
    <property type="entry name" value="KH_dom_type_1"/>
</dbReference>
<comment type="caution">
    <text evidence="5">The sequence shown here is derived from an EMBL/GenBank/DDBJ whole genome shotgun (WGS) entry which is preliminary data.</text>
</comment>
<keyword evidence="6" id="KW-1185">Reference proteome</keyword>
<sequence length="1058" mass="115259">MADQEVVVTAAPGHVPSDHKRKLEDIEPQAPPDDMPLGSDAEDNDVAASGSSETKRSKLVNDETDGLEDQFGDKFRSLIKVRVGNGESINFWNGKLKEFGEFRSSIWSWHVHLRRNLSDWELEQFSDLMAIIHNITLSHDLSDGLIWKGNGEVVLWTIWKTRNDIVFDGGRVDQIELFFMARCRLANWFLAKFNDVTILKDYLISDPTLGDCCSNPRLSIIKIVSWSPPPKGFIKLNVDAAVNGDWRKSGVGGILRVEDGSVMGSFQEAAGPGPPLLIEIMALKKGLSFFALIHQRFKERLIVESDSKLAVEWVPRSANVEADSLAKAANWNGFEAEKLDEPGKQEDEPLPQNEFKKQSEDGNAPSEGAQTTVKHISVEGTTEETEQQSIDNHEASDAELGKVESFEAYNGHEPLIKDESEQQFTGNLETTDGDLGKVESFEADGGQEPPSKEESNQPSDEVPPQNGDDGSTITRKMEVPKAKVGVLIGKAGDTIRYLQYNSGAKIQITKDADADRDAPTRPVEIIGSLASVIKAETLINAVIEEVADTGGSPSLVARGLATTQAAGAADQIEIQVPNEKVRFIIGRGGETIRGLQTRSGARIQLIPQHLPEGDESKERIVRVTGDKRQIEIAREMIKDVMNQNARSSSLSGGFNQLGNRPRGTTGPPQWGSRSRPAQMPSYDFQQRRPYPPQNSHYQPPYGGYPHQMAPRSNFGSSWVQRPHSLQGPPHSGGYDYYSRQGSVPAPHLASIRGHGPGPTHAPAMGLVSSQSNYNHGQPHGPSDYAHPPPYSHAAPLQHSYGHGYGEKFESHTPVHHPYGGHGSSQQGYAHSGPQPVYGPPQQQYVKTPSAMQQPLIPQAYGPPANQPGEVPYEGPSGQSYGPNVPPQQQYPYASGPMQQSYPPYGSAPPSNWYNQIPPMTGQPLAYSQQGGQPVPGYSQPSAQQATAYAHPNSAAGYGQYPPPSQQGYSEQTAPNTAYGLQGTQDSSYGAGAVTTYGAAPGGQATYPYSTAAQATYMISLVDMQCTCSILKNHYHHSLDSLCMIRPRCMQHHAALILL</sequence>
<dbReference type="InterPro" id="IPR012337">
    <property type="entry name" value="RNaseH-like_sf"/>
</dbReference>
<evidence type="ECO:0000256" key="2">
    <source>
        <dbReference type="PROSITE-ProRule" id="PRU00117"/>
    </source>
</evidence>
<dbReference type="PANTHER" id="PTHR10288">
    <property type="entry name" value="KH DOMAIN CONTAINING RNA BINDING PROTEIN"/>
    <property type="match status" value="1"/>
</dbReference>
<dbReference type="InterPro" id="IPR044730">
    <property type="entry name" value="RNase_H-like_dom_plant"/>
</dbReference>
<gene>
    <name evidence="5" type="ORF">F3Y22_tig00110328pilonHSYRG00795</name>
</gene>
<dbReference type="CDD" id="cd06222">
    <property type="entry name" value="RNase_H_like"/>
    <property type="match status" value="1"/>
</dbReference>
<accession>A0A6A3B4C0</accession>
<evidence type="ECO:0000256" key="3">
    <source>
        <dbReference type="SAM" id="MobiDB-lite"/>
    </source>
</evidence>
<protein>
    <submittedName>
        <fullName evidence="5">KH domain-containing protein, putative isoform 2</fullName>
    </submittedName>
</protein>
<dbReference type="CDD" id="cd00105">
    <property type="entry name" value="KH-I"/>
    <property type="match status" value="2"/>
</dbReference>
<dbReference type="Pfam" id="PF13456">
    <property type="entry name" value="RVT_3"/>
    <property type="match status" value="1"/>
</dbReference>
<dbReference type="InterPro" id="IPR004087">
    <property type="entry name" value="KH_dom"/>
</dbReference>